<dbReference type="WBParaSite" id="GPUH_0000174001-mRNA-1">
    <property type="protein sequence ID" value="GPUH_0000174001-mRNA-1"/>
    <property type="gene ID" value="GPUH_0000174001"/>
</dbReference>
<dbReference type="Gene3D" id="2.30.42.10">
    <property type="match status" value="1"/>
</dbReference>
<proteinExistence type="predicted"/>
<name>A0A183CZ45_9BILA</name>
<dbReference type="EMBL" id="UYRT01002236">
    <property type="protein sequence ID" value="VDK30818.1"/>
    <property type="molecule type" value="Genomic_DNA"/>
</dbReference>
<evidence type="ECO:0000313" key="4">
    <source>
        <dbReference type="WBParaSite" id="GPUH_0000174001-mRNA-1"/>
    </source>
</evidence>
<keyword evidence="3" id="KW-1185">Reference proteome</keyword>
<sequence>VHNDRIGAVVENSWKLDHQQRWRQSLEADKKSRQEEEVAANESSLSTSAETKCVEANEQREAIKEYSIRAGSPADIIQDGVSEASVHHYRPTSSGISLIRCYKKLVKLEEASTGIAAAAAPTAPAPEHPGSATYIIFTLLRQSPHMVLSGDWTEVQIVHLPNVPGFGLGIGIVGGASTGVVVKTVLPGSAADKVCLLSDIIFRFPGILIQTTVLHYDMCLCIFAYMV</sequence>
<accession>A0A183CZ45</accession>
<feature type="compositionally biased region" description="Basic and acidic residues" evidence="1">
    <location>
        <begin position="25"/>
        <end position="36"/>
    </location>
</feature>
<dbReference type="InterPro" id="IPR036034">
    <property type="entry name" value="PDZ_sf"/>
</dbReference>
<dbReference type="AlphaFoldDB" id="A0A183CZ45"/>
<dbReference type="InterPro" id="IPR051342">
    <property type="entry name" value="PDZ_scaffold"/>
</dbReference>
<evidence type="ECO:0000256" key="1">
    <source>
        <dbReference type="SAM" id="MobiDB-lite"/>
    </source>
</evidence>
<evidence type="ECO:0000313" key="2">
    <source>
        <dbReference type="EMBL" id="VDK30818.1"/>
    </source>
</evidence>
<reference evidence="4" key="1">
    <citation type="submission" date="2016-06" db="UniProtKB">
        <authorList>
            <consortium name="WormBaseParasite"/>
        </authorList>
    </citation>
    <scope>IDENTIFICATION</scope>
</reference>
<dbReference type="PANTHER" id="PTHR19964:SF92">
    <property type="entry name" value="PATJ HOMOLOG"/>
    <property type="match status" value="1"/>
</dbReference>
<reference evidence="2 3" key="2">
    <citation type="submission" date="2018-11" db="EMBL/GenBank/DDBJ databases">
        <authorList>
            <consortium name="Pathogen Informatics"/>
        </authorList>
    </citation>
    <scope>NUCLEOTIDE SEQUENCE [LARGE SCALE GENOMIC DNA]</scope>
</reference>
<protein>
    <submittedName>
        <fullName evidence="4">PDZ domain-containing protein</fullName>
    </submittedName>
</protein>
<dbReference type="OrthoDB" id="6022242at2759"/>
<dbReference type="SUPFAM" id="SSF50156">
    <property type="entry name" value="PDZ domain-like"/>
    <property type="match status" value="1"/>
</dbReference>
<dbReference type="PANTHER" id="PTHR19964">
    <property type="entry name" value="MULTIPLE PDZ DOMAIN PROTEIN"/>
    <property type="match status" value="1"/>
</dbReference>
<organism evidence="4">
    <name type="scientific">Gongylonema pulchrum</name>
    <dbReference type="NCBI Taxonomy" id="637853"/>
    <lineage>
        <taxon>Eukaryota</taxon>
        <taxon>Metazoa</taxon>
        <taxon>Ecdysozoa</taxon>
        <taxon>Nematoda</taxon>
        <taxon>Chromadorea</taxon>
        <taxon>Rhabditida</taxon>
        <taxon>Spirurina</taxon>
        <taxon>Spiruromorpha</taxon>
        <taxon>Spiruroidea</taxon>
        <taxon>Gongylonematidae</taxon>
        <taxon>Gongylonema</taxon>
    </lineage>
</organism>
<evidence type="ECO:0000313" key="3">
    <source>
        <dbReference type="Proteomes" id="UP000271098"/>
    </source>
</evidence>
<feature type="compositionally biased region" description="Polar residues" evidence="1">
    <location>
        <begin position="41"/>
        <end position="50"/>
    </location>
</feature>
<gene>
    <name evidence="2" type="ORF">GPUH_LOCUS1736</name>
</gene>
<dbReference type="Proteomes" id="UP000271098">
    <property type="component" value="Unassembled WGS sequence"/>
</dbReference>
<feature type="region of interest" description="Disordered" evidence="1">
    <location>
        <begin position="25"/>
        <end position="53"/>
    </location>
</feature>